<keyword evidence="4" id="KW-0479">Metal-binding</keyword>
<dbReference type="SUPFAM" id="SSF102114">
    <property type="entry name" value="Radical SAM enzymes"/>
    <property type="match status" value="1"/>
</dbReference>
<dbReference type="RefSeq" id="WP_090042381.1">
    <property type="nucleotide sequence ID" value="NZ_FOKI01000027.1"/>
</dbReference>
<dbReference type="Gene3D" id="3.20.20.70">
    <property type="entry name" value="Aldolase class I"/>
    <property type="match status" value="1"/>
</dbReference>
<evidence type="ECO:0000256" key="6">
    <source>
        <dbReference type="ARBA" id="ARBA00023004"/>
    </source>
</evidence>
<dbReference type="InterPro" id="IPR008792">
    <property type="entry name" value="PQQD"/>
</dbReference>
<dbReference type="CDD" id="cd01335">
    <property type="entry name" value="Radical_SAM"/>
    <property type="match status" value="1"/>
</dbReference>
<dbReference type="InterPro" id="IPR007197">
    <property type="entry name" value="rSAM"/>
</dbReference>
<organism evidence="9 10">
    <name type="scientific">Clostridium frigidicarnis</name>
    <dbReference type="NCBI Taxonomy" id="84698"/>
    <lineage>
        <taxon>Bacteria</taxon>
        <taxon>Bacillati</taxon>
        <taxon>Bacillota</taxon>
        <taxon>Clostridia</taxon>
        <taxon>Eubacteriales</taxon>
        <taxon>Clostridiaceae</taxon>
        <taxon>Clostridium</taxon>
    </lineage>
</organism>
<keyword evidence="5" id="KW-0560">Oxidoreductase</keyword>
<dbReference type="EMBL" id="FOKI01000027">
    <property type="protein sequence ID" value="SFB30616.1"/>
    <property type="molecule type" value="Genomic_DNA"/>
</dbReference>
<dbReference type="GO" id="GO:0051539">
    <property type="term" value="F:4 iron, 4 sulfur cluster binding"/>
    <property type="evidence" value="ECO:0007669"/>
    <property type="project" value="UniProtKB-KW"/>
</dbReference>
<dbReference type="Pfam" id="PF05402">
    <property type="entry name" value="PqqD"/>
    <property type="match status" value="1"/>
</dbReference>
<dbReference type="GO" id="GO:0046872">
    <property type="term" value="F:metal ion binding"/>
    <property type="evidence" value="ECO:0007669"/>
    <property type="project" value="UniProtKB-KW"/>
</dbReference>
<evidence type="ECO:0000256" key="5">
    <source>
        <dbReference type="ARBA" id="ARBA00023002"/>
    </source>
</evidence>
<evidence type="ECO:0000256" key="7">
    <source>
        <dbReference type="ARBA" id="ARBA00023014"/>
    </source>
</evidence>
<dbReference type="InterPro" id="IPR023885">
    <property type="entry name" value="4Fe4S-binding_SPASM_dom"/>
</dbReference>
<dbReference type="InterPro" id="IPR050377">
    <property type="entry name" value="Radical_SAM_PqqE_MftC-like"/>
</dbReference>
<keyword evidence="6" id="KW-0408">Iron</keyword>
<evidence type="ECO:0000256" key="2">
    <source>
        <dbReference type="ARBA" id="ARBA00022485"/>
    </source>
</evidence>
<dbReference type="InterPro" id="IPR041881">
    <property type="entry name" value="PqqD_sf"/>
</dbReference>
<dbReference type="InterPro" id="IPR000385">
    <property type="entry name" value="MoaA_NifB_PqqE_Fe-S-bd_CS"/>
</dbReference>
<dbReference type="STRING" id="84698.SAMN04488528_102730"/>
<dbReference type="PROSITE" id="PS01305">
    <property type="entry name" value="MOAA_NIFB_PQQE"/>
    <property type="match status" value="1"/>
</dbReference>
<evidence type="ECO:0000313" key="10">
    <source>
        <dbReference type="Proteomes" id="UP000198619"/>
    </source>
</evidence>
<evidence type="ECO:0000256" key="1">
    <source>
        <dbReference type="ARBA" id="ARBA00001966"/>
    </source>
</evidence>
<dbReference type="OrthoDB" id="7021155at2"/>
<keyword evidence="3" id="KW-0949">S-adenosyl-L-methionine</keyword>
<dbReference type="SFLD" id="SFLDG01386">
    <property type="entry name" value="main_SPASM_domain-containing"/>
    <property type="match status" value="1"/>
</dbReference>
<dbReference type="Gene3D" id="1.10.10.1150">
    <property type="entry name" value="Coenzyme PQQ synthesis protein D (PqqD)"/>
    <property type="match status" value="1"/>
</dbReference>
<protein>
    <submittedName>
        <fullName evidence="9">Radical SAM additional 4Fe4S-binding SPASM domain-containing protein</fullName>
    </submittedName>
</protein>
<dbReference type="SFLD" id="SFLDS00029">
    <property type="entry name" value="Radical_SAM"/>
    <property type="match status" value="1"/>
</dbReference>
<dbReference type="GO" id="GO:0016491">
    <property type="term" value="F:oxidoreductase activity"/>
    <property type="evidence" value="ECO:0007669"/>
    <property type="project" value="UniProtKB-KW"/>
</dbReference>
<accession>A0A1I0ZZV9</accession>
<keyword evidence="10" id="KW-1185">Reference proteome</keyword>
<keyword evidence="7" id="KW-0411">Iron-sulfur</keyword>
<feature type="domain" description="Radical SAM core" evidence="8">
    <location>
        <begin position="102"/>
        <end position="322"/>
    </location>
</feature>
<reference evidence="9 10" key="1">
    <citation type="submission" date="2016-10" db="EMBL/GenBank/DDBJ databases">
        <authorList>
            <person name="de Groot N.N."/>
        </authorList>
    </citation>
    <scope>NUCLEOTIDE SEQUENCE [LARGE SCALE GENOMIC DNA]</scope>
    <source>
        <strain evidence="9 10">DSM 12271</strain>
    </source>
</reference>
<dbReference type="InterPro" id="IPR058240">
    <property type="entry name" value="rSAM_sf"/>
</dbReference>
<evidence type="ECO:0000313" key="9">
    <source>
        <dbReference type="EMBL" id="SFB30616.1"/>
    </source>
</evidence>
<dbReference type="AlphaFoldDB" id="A0A1I0ZZV9"/>
<name>A0A1I0ZZV9_9CLOT</name>
<dbReference type="InterPro" id="IPR013785">
    <property type="entry name" value="Aldolase_TIM"/>
</dbReference>
<dbReference type="PROSITE" id="PS51918">
    <property type="entry name" value="RADICAL_SAM"/>
    <property type="match status" value="1"/>
</dbReference>
<dbReference type="SFLD" id="SFLDG01067">
    <property type="entry name" value="SPASM/twitch_domain_containing"/>
    <property type="match status" value="1"/>
</dbReference>
<dbReference type="Pfam" id="PF04055">
    <property type="entry name" value="Radical_SAM"/>
    <property type="match status" value="1"/>
</dbReference>
<proteinExistence type="predicted"/>
<dbReference type="PANTHER" id="PTHR11228">
    <property type="entry name" value="RADICAL SAM DOMAIN PROTEIN"/>
    <property type="match status" value="1"/>
</dbReference>
<dbReference type="NCBIfam" id="TIGR04085">
    <property type="entry name" value="rSAM_more_4Fe4S"/>
    <property type="match status" value="1"/>
</dbReference>
<evidence type="ECO:0000259" key="8">
    <source>
        <dbReference type="PROSITE" id="PS51918"/>
    </source>
</evidence>
<dbReference type="PANTHER" id="PTHR11228:SF7">
    <property type="entry name" value="PQQA PEPTIDE CYCLASE"/>
    <property type="match status" value="1"/>
</dbReference>
<evidence type="ECO:0000256" key="4">
    <source>
        <dbReference type="ARBA" id="ARBA00022723"/>
    </source>
</evidence>
<evidence type="ECO:0000256" key="3">
    <source>
        <dbReference type="ARBA" id="ARBA00022691"/>
    </source>
</evidence>
<sequence>MQLLDKKLYFHKDYFNSEERNGFKLFFSNTFFSWIKTSLTGADILNKLDGNKKLFEVVDEISKEYMLPKEIVEHDVIKFCKYGIENKVIFEEKKECIGPKFDNNLKSLFIDITDACNLNCRYCNKQCVSTNNAKFMELESLKTILDNLTPLSENMNIVVNITGGEPLLHPNLEEILKSIKSYNCRIVLWTNGVLLDSKQAILLKEYCDYIIISLDEFEEIKNDYIRGDGSFKGVLSASEMCTIYDLPFLIGITPLKYNIDNLEKVIGFVKNVGSLGFIVNEPILIDSEGNNLKEHFNYDHKKIEEKNKELGKMIAIMNSWKNNKLKHSEHEKHNIIFVRDIQRCMNNVFSLTPKLSCGAGVNELSIDVNGNIYPCHVLHSSKFLISNAKEAPIKHKPFVRTDELEDCTSCDYKIFCLGGCRAHTIFHTEEKSGKYPLCEYEKGAIENILWSPLKPVE</sequence>
<keyword evidence="2" id="KW-0004">4Fe-4S</keyword>
<gene>
    <name evidence="9" type="ORF">SAMN04488528_102730</name>
</gene>
<dbReference type="Proteomes" id="UP000198619">
    <property type="component" value="Unassembled WGS sequence"/>
</dbReference>
<comment type="cofactor">
    <cofactor evidence="1">
        <name>[4Fe-4S] cluster</name>
        <dbReference type="ChEBI" id="CHEBI:49883"/>
    </cofactor>
</comment>